<organism evidence="1">
    <name type="scientific">Medioppia subpectinata</name>
    <dbReference type="NCBI Taxonomy" id="1979941"/>
    <lineage>
        <taxon>Eukaryota</taxon>
        <taxon>Metazoa</taxon>
        <taxon>Ecdysozoa</taxon>
        <taxon>Arthropoda</taxon>
        <taxon>Chelicerata</taxon>
        <taxon>Arachnida</taxon>
        <taxon>Acari</taxon>
        <taxon>Acariformes</taxon>
        <taxon>Sarcoptiformes</taxon>
        <taxon>Oribatida</taxon>
        <taxon>Brachypylina</taxon>
        <taxon>Oppioidea</taxon>
        <taxon>Oppiidae</taxon>
        <taxon>Medioppia</taxon>
    </lineage>
</organism>
<accession>A0A7R9L274</accession>
<name>A0A7R9L274_9ACAR</name>
<proteinExistence type="predicted"/>
<dbReference type="AlphaFoldDB" id="A0A7R9L274"/>
<keyword evidence="2" id="KW-1185">Reference proteome</keyword>
<gene>
    <name evidence="1" type="ORF">OSB1V03_LOCUS13879</name>
</gene>
<reference evidence="1" key="1">
    <citation type="submission" date="2020-11" db="EMBL/GenBank/DDBJ databases">
        <authorList>
            <person name="Tran Van P."/>
        </authorList>
    </citation>
    <scope>NUCLEOTIDE SEQUENCE</scope>
</reference>
<evidence type="ECO:0000313" key="1">
    <source>
        <dbReference type="EMBL" id="CAD7633482.1"/>
    </source>
</evidence>
<dbReference type="EMBL" id="CAJPIZ010012813">
    <property type="protein sequence ID" value="CAG2113912.1"/>
    <property type="molecule type" value="Genomic_DNA"/>
</dbReference>
<dbReference type="Proteomes" id="UP000759131">
    <property type="component" value="Unassembled WGS sequence"/>
</dbReference>
<protein>
    <submittedName>
        <fullName evidence="1">Uncharacterized protein</fullName>
    </submittedName>
</protein>
<dbReference type="EMBL" id="OC867388">
    <property type="protein sequence ID" value="CAD7633482.1"/>
    <property type="molecule type" value="Genomic_DNA"/>
</dbReference>
<sequence length="94" mass="10425">MLTSTCTVQEQAAMGSNWNNIQMMLGGRAADLFVEMVIDQVVTNPDGNQAINYLAISYLSTDRVTQLAKYKLCDGSCVVWRCSERARALWVNSS</sequence>
<evidence type="ECO:0000313" key="2">
    <source>
        <dbReference type="Proteomes" id="UP000759131"/>
    </source>
</evidence>